<feature type="region of interest" description="Disordered" evidence="9">
    <location>
        <begin position="402"/>
        <end position="421"/>
    </location>
</feature>
<evidence type="ECO:0000256" key="8">
    <source>
        <dbReference type="ARBA" id="ARBA00023303"/>
    </source>
</evidence>
<dbReference type="Pfam" id="PF11744">
    <property type="entry name" value="ALMT"/>
    <property type="match status" value="1"/>
</dbReference>
<feature type="transmembrane region" description="Helical" evidence="10">
    <location>
        <begin position="101"/>
        <end position="121"/>
    </location>
</feature>
<comment type="caution">
    <text evidence="11">The sequence shown here is derived from an EMBL/GenBank/DDBJ whole genome shotgun (WGS) entry which is preliminary data.</text>
</comment>
<sequence>MAASEKEIAAHRGAEWRINLPDGSSEIFTPEKGLVRRVVFGIKCLVFGLVWKILNFLKKAWDLAIDDPKKVIHCLKVGMALTVVSLFYYMRPLYEGVGRNAMWAVMTVVVVFESTVGAMIYKSLNRVTGTFLAGALALGIHWIASQAGEKFEPIIMGASILLLASATTFSRFIPSVKARFDYGALIFILTFSLVSVSGYRVEKLLPMAYHRLLTIIIGTSCCMLISMVVCPVWAGEKLNLLTAQNLGRLANSLQACVALYFDDDNDNVAIDIKDLQDYKSVLNSKATEDSMANFARWEPAHGRFNFQHPWRQYHKIGASIRHCACCIEALNTCISSENQAPEVLRKQLSNICFRVSSSCSSVTKELVMSLMTMKKSTKMDFSIEELRSSVKDLQKELKSLPQSLVSQPDTSKVQQSAENEKKQRISTARTVVSLVEIIPLASFASLLIEVSVRIEGIVHAVDELAKLADFKPAENEMIRQIQPTQK</sequence>
<keyword evidence="6" id="KW-0406">Ion transport</keyword>
<dbReference type="GO" id="GO:0015743">
    <property type="term" value="P:malate transport"/>
    <property type="evidence" value="ECO:0007669"/>
    <property type="project" value="InterPro"/>
</dbReference>
<dbReference type="AlphaFoldDB" id="A0AAN8WH57"/>
<keyword evidence="7 10" id="KW-0472">Membrane</keyword>
<dbReference type="PANTHER" id="PTHR31086">
    <property type="entry name" value="ALUMINUM-ACTIVATED MALATE TRANSPORTER 10"/>
    <property type="match status" value="1"/>
</dbReference>
<accession>A0AAN8WH57</accession>
<evidence type="ECO:0000256" key="9">
    <source>
        <dbReference type="SAM" id="MobiDB-lite"/>
    </source>
</evidence>
<keyword evidence="5 10" id="KW-1133">Transmembrane helix</keyword>
<reference evidence="11 12" key="1">
    <citation type="submission" date="2023-12" db="EMBL/GenBank/DDBJ databases">
        <title>A high-quality genome assembly for Dillenia turbinata (Dilleniales).</title>
        <authorList>
            <person name="Chanderbali A."/>
        </authorList>
    </citation>
    <scope>NUCLEOTIDE SEQUENCE [LARGE SCALE GENOMIC DNA]</scope>
    <source>
        <strain evidence="11">LSX21</strain>
        <tissue evidence="11">Leaf</tissue>
    </source>
</reference>
<dbReference type="InterPro" id="IPR020966">
    <property type="entry name" value="ALMT"/>
</dbReference>
<evidence type="ECO:0000313" key="11">
    <source>
        <dbReference type="EMBL" id="KAK6947966.1"/>
    </source>
</evidence>
<name>A0AAN8WH57_9MAGN</name>
<gene>
    <name evidence="11" type="ORF">RJ641_001439</name>
</gene>
<evidence type="ECO:0000256" key="3">
    <source>
        <dbReference type="ARBA" id="ARBA00022448"/>
    </source>
</evidence>
<feature type="compositionally biased region" description="Polar residues" evidence="9">
    <location>
        <begin position="402"/>
        <end position="417"/>
    </location>
</feature>
<comment type="subcellular location">
    <subcellularLocation>
        <location evidence="1">Membrane</location>
        <topology evidence="1">Multi-pass membrane protein</topology>
    </subcellularLocation>
</comment>
<evidence type="ECO:0000313" key="12">
    <source>
        <dbReference type="Proteomes" id="UP001370490"/>
    </source>
</evidence>
<evidence type="ECO:0000256" key="1">
    <source>
        <dbReference type="ARBA" id="ARBA00004141"/>
    </source>
</evidence>
<keyword evidence="3" id="KW-0813">Transport</keyword>
<keyword evidence="8" id="KW-0407">Ion channel</keyword>
<evidence type="ECO:0000256" key="2">
    <source>
        <dbReference type="ARBA" id="ARBA00007079"/>
    </source>
</evidence>
<evidence type="ECO:0000256" key="6">
    <source>
        <dbReference type="ARBA" id="ARBA00023065"/>
    </source>
</evidence>
<feature type="transmembrane region" description="Helical" evidence="10">
    <location>
        <begin position="154"/>
        <end position="173"/>
    </location>
</feature>
<evidence type="ECO:0000256" key="10">
    <source>
        <dbReference type="SAM" id="Phobius"/>
    </source>
</evidence>
<proteinExistence type="inferred from homology"/>
<keyword evidence="4 10" id="KW-0812">Transmembrane</keyword>
<feature type="transmembrane region" description="Helical" evidence="10">
    <location>
        <begin position="128"/>
        <end position="148"/>
    </location>
</feature>
<dbReference type="EMBL" id="JBAMMX010000001">
    <property type="protein sequence ID" value="KAK6947966.1"/>
    <property type="molecule type" value="Genomic_DNA"/>
</dbReference>
<dbReference type="GO" id="GO:0016020">
    <property type="term" value="C:membrane"/>
    <property type="evidence" value="ECO:0007669"/>
    <property type="project" value="UniProtKB-SubCell"/>
</dbReference>
<feature type="transmembrane region" description="Helical" evidence="10">
    <location>
        <begin position="212"/>
        <end position="234"/>
    </location>
</feature>
<dbReference type="GO" id="GO:0034220">
    <property type="term" value="P:monoatomic ion transmembrane transport"/>
    <property type="evidence" value="ECO:0007669"/>
    <property type="project" value="UniProtKB-KW"/>
</dbReference>
<evidence type="ECO:0000256" key="4">
    <source>
        <dbReference type="ARBA" id="ARBA00022692"/>
    </source>
</evidence>
<evidence type="ECO:0000256" key="7">
    <source>
        <dbReference type="ARBA" id="ARBA00023136"/>
    </source>
</evidence>
<comment type="similarity">
    <text evidence="2">Belongs to the aromatic acid exporter (TC 2.A.85) family.</text>
</comment>
<feature type="transmembrane region" description="Helical" evidence="10">
    <location>
        <begin position="71"/>
        <end position="89"/>
    </location>
</feature>
<feature type="transmembrane region" description="Helical" evidence="10">
    <location>
        <begin position="180"/>
        <end position="200"/>
    </location>
</feature>
<keyword evidence="12" id="KW-1185">Reference proteome</keyword>
<evidence type="ECO:0000256" key="5">
    <source>
        <dbReference type="ARBA" id="ARBA00022989"/>
    </source>
</evidence>
<dbReference type="Proteomes" id="UP001370490">
    <property type="component" value="Unassembled WGS sequence"/>
</dbReference>
<protein>
    <submittedName>
        <fullName evidence="11">Aluminum-activated malate transporter</fullName>
    </submittedName>
</protein>
<organism evidence="11 12">
    <name type="scientific">Dillenia turbinata</name>
    <dbReference type="NCBI Taxonomy" id="194707"/>
    <lineage>
        <taxon>Eukaryota</taxon>
        <taxon>Viridiplantae</taxon>
        <taxon>Streptophyta</taxon>
        <taxon>Embryophyta</taxon>
        <taxon>Tracheophyta</taxon>
        <taxon>Spermatophyta</taxon>
        <taxon>Magnoliopsida</taxon>
        <taxon>eudicotyledons</taxon>
        <taxon>Gunneridae</taxon>
        <taxon>Pentapetalae</taxon>
        <taxon>Dilleniales</taxon>
        <taxon>Dilleniaceae</taxon>
        <taxon>Dillenia</taxon>
    </lineage>
</organism>